<accession>A0ABU1IS64</accession>
<dbReference type="RefSeq" id="WP_309868783.1">
    <property type="nucleotide sequence ID" value="NZ_JAVDQG010000012.1"/>
</dbReference>
<keyword evidence="1" id="KW-1133">Transmembrane helix</keyword>
<keyword evidence="3" id="KW-1185">Reference proteome</keyword>
<comment type="caution">
    <text evidence="2">The sequence shown here is derived from an EMBL/GenBank/DDBJ whole genome shotgun (WGS) entry which is preliminary data.</text>
</comment>
<feature type="transmembrane region" description="Helical" evidence="1">
    <location>
        <begin position="255"/>
        <end position="279"/>
    </location>
</feature>
<dbReference type="Proteomes" id="UP001185012">
    <property type="component" value="Unassembled WGS sequence"/>
</dbReference>
<proteinExistence type="predicted"/>
<evidence type="ECO:0000256" key="1">
    <source>
        <dbReference type="SAM" id="Phobius"/>
    </source>
</evidence>
<dbReference type="EMBL" id="JAVDQG010000012">
    <property type="protein sequence ID" value="MDR6227627.1"/>
    <property type="molecule type" value="Genomic_DNA"/>
</dbReference>
<protein>
    <submittedName>
        <fullName evidence="2">Uncharacterized protein</fullName>
    </submittedName>
</protein>
<feature type="transmembrane region" description="Helical" evidence="1">
    <location>
        <begin position="102"/>
        <end position="121"/>
    </location>
</feature>
<name>A0ABU1IS64_9BACL</name>
<keyword evidence="1" id="KW-0812">Transmembrane</keyword>
<evidence type="ECO:0000313" key="2">
    <source>
        <dbReference type="EMBL" id="MDR6227627.1"/>
    </source>
</evidence>
<organism evidence="2 3">
    <name type="scientific">Desmospora profundinema</name>
    <dbReference type="NCBI Taxonomy" id="1571184"/>
    <lineage>
        <taxon>Bacteria</taxon>
        <taxon>Bacillati</taxon>
        <taxon>Bacillota</taxon>
        <taxon>Bacilli</taxon>
        <taxon>Bacillales</taxon>
        <taxon>Thermoactinomycetaceae</taxon>
        <taxon>Desmospora</taxon>
    </lineage>
</organism>
<reference evidence="2 3" key="1">
    <citation type="submission" date="2023-07" db="EMBL/GenBank/DDBJ databases">
        <title>Genomic Encyclopedia of Type Strains, Phase IV (KMG-IV): sequencing the most valuable type-strain genomes for metagenomic binning, comparative biology and taxonomic classification.</title>
        <authorList>
            <person name="Goeker M."/>
        </authorList>
    </citation>
    <scope>NUCLEOTIDE SEQUENCE [LARGE SCALE GENOMIC DNA]</scope>
    <source>
        <strain evidence="2 3">DSM 45903</strain>
    </source>
</reference>
<keyword evidence="1" id="KW-0472">Membrane</keyword>
<sequence>MLCQLFIIIYLFFWLTKWIKKINDDFYIDKGNEKEKKRVYKLFIFVLGGAISGFVGYYLVDFIILTLTSILYIFKKMILLFNHWIPVLAQIFPSYIPMWIRYYIITFIMVSSFYIVIDMVLRKLYINFLPLAFDILKNRVIDNHPMLVRIIKLELIIEKAIMKIIIGIRYNVISIRSGPNDSDDEKLLFDILRGSKVTVWKIMNMLIKQVSLYNILIWILVIIVYNQIPPDRIYPFILDGISAIKEIIMKENKMLLIILKNISPVLTLIGILLALRYYLGEKGKIARQITKSNNTKWEKVIDTHRQLLSLVGDLIQKSTRNVSYANDIKDLIINQCVSRYTYEDIDEISQSKVEWSDENRFIPLFHKEYEFEKFEEIPEIEKILEILKKAEEDNVSDWLWRLQIYEYNVMYFFRLFGRINIMDSKILNESLFTKQGFEIWENKIKERLPRKIKNKEFQYRKYNIKNKRSIYERIVLEVRDDELDNYNKRIVKAIENLVYLGCYYNSVYSMLNSFSFGDRIKNLLEGGSSKG</sequence>
<feature type="transmembrane region" description="Helical" evidence="1">
    <location>
        <begin position="210"/>
        <end position="228"/>
    </location>
</feature>
<gene>
    <name evidence="2" type="ORF">JOE21_003671</name>
</gene>
<feature type="transmembrane region" description="Helical" evidence="1">
    <location>
        <begin position="42"/>
        <end position="65"/>
    </location>
</feature>
<evidence type="ECO:0000313" key="3">
    <source>
        <dbReference type="Proteomes" id="UP001185012"/>
    </source>
</evidence>